<keyword evidence="2" id="KW-1185">Reference proteome</keyword>
<evidence type="ECO:0000313" key="2">
    <source>
        <dbReference type="Proteomes" id="UP000216052"/>
    </source>
</evidence>
<dbReference type="EMBL" id="CP155571">
    <property type="protein sequence ID" value="XFO71587.1"/>
    <property type="molecule type" value="Genomic_DNA"/>
</dbReference>
<organism evidence="1 2">
    <name type="scientific">Sporomusa acidovorans (strain ATCC 49682 / DSM 3132 / Mol)</name>
    <dbReference type="NCBI Taxonomy" id="1123286"/>
    <lineage>
        <taxon>Bacteria</taxon>
        <taxon>Bacillati</taxon>
        <taxon>Bacillota</taxon>
        <taxon>Negativicutes</taxon>
        <taxon>Selenomonadales</taxon>
        <taxon>Sporomusaceae</taxon>
        <taxon>Sporomusa</taxon>
    </lineage>
</organism>
<proteinExistence type="predicted"/>
<reference evidence="1" key="1">
    <citation type="submission" date="2024-05" db="EMBL/GenBank/DDBJ databases">
        <title>Isolation and characterization of Sporomusa carbonis sp. nov., a carboxydotrophic hydrogenogen in the genus of Sporomusa isolated from a charcoal burning pile.</title>
        <authorList>
            <person name="Boeer T."/>
            <person name="Rosenbaum F."/>
            <person name="Eysell L."/>
            <person name="Mueller V."/>
            <person name="Daniel R."/>
            <person name="Poehlein A."/>
        </authorList>
    </citation>
    <scope>NUCLEOTIDE SEQUENCE [LARGE SCALE GENOMIC DNA]</scope>
    <source>
        <strain evidence="1">DSM 3132</strain>
    </source>
</reference>
<dbReference type="Proteomes" id="UP000216052">
    <property type="component" value="Chromosome"/>
</dbReference>
<name>A0ABZ3IZT4_SPOA4</name>
<dbReference type="RefSeq" id="WP_093796949.1">
    <property type="nucleotide sequence ID" value="NZ_CP155571.1"/>
</dbReference>
<gene>
    <name evidence="1" type="ORF">SPACI_016210</name>
</gene>
<sequence>MEITEKDRKMAKFCLTGCPVCKHARKKQSGAAFWFVKNVEPKLCPYCQAYERVYGKKAHQQLNGKG</sequence>
<protein>
    <submittedName>
        <fullName evidence="1">Uncharacterized protein</fullName>
    </submittedName>
</protein>
<evidence type="ECO:0000313" key="1">
    <source>
        <dbReference type="EMBL" id="XFO71587.1"/>
    </source>
</evidence>
<accession>A0ABZ3IZT4</accession>